<dbReference type="EMBL" id="CACRTL010000027">
    <property type="protein sequence ID" value="VYU07684.1"/>
    <property type="molecule type" value="Genomic_DNA"/>
</dbReference>
<accession>A0A6N3BX03</accession>
<sequence length="122" mass="13897">MKSKVQSFSFLMELIIVILFFAASTTVCASFIVQAKNKQVQGTNLQNALIEAQSMIETMQAYPQADLEQLLEVEKIDENHYQKDNIFIEIDRDMITQGKIMIKNKNEVISELPFVLGGNHDE</sequence>
<reference evidence="2" key="1">
    <citation type="submission" date="2019-11" db="EMBL/GenBank/DDBJ databases">
        <authorList>
            <person name="Feng L."/>
        </authorList>
    </citation>
    <scope>NUCLEOTIDE SEQUENCE</scope>
    <source>
        <strain evidence="2">CramosumLFYP8</strain>
    </source>
</reference>
<evidence type="ECO:0008006" key="3">
    <source>
        <dbReference type="Google" id="ProtNLM"/>
    </source>
</evidence>
<dbReference type="GeneID" id="64195144"/>
<dbReference type="AlphaFoldDB" id="A0A6N3BX03"/>
<gene>
    <name evidence="2" type="ORF">CRLFYP8_02886</name>
    <name evidence="1" type="ORF">PM738_10735</name>
</gene>
<protein>
    <recommendedName>
        <fullName evidence="3">Type II secretion system protein</fullName>
    </recommendedName>
</protein>
<evidence type="ECO:0000313" key="2">
    <source>
        <dbReference type="EMBL" id="VYU07684.1"/>
    </source>
</evidence>
<organism evidence="2">
    <name type="scientific">Thomasclavelia ramosa</name>
    <dbReference type="NCBI Taxonomy" id="1547"/>
    <lineage>
        <taxon>Bacteria</taxon>
        <taxon>Bacillati</taxon>
        <taxon>Bacillota</taxon>
        <taxon>Erysipelotrichia</taxon>
        <taxon>Erysipelotrichales</taxon>
        <taxon>Coprobacillaceae</taxon>
        <taxon>Thomasclavelia</taxon>
    </lineage>
</organism>
<proteinExistence type="predicted"/>
<evidence type="ECO:0000313" key="1">
    <source>
        <dbReference type="EMBL" id="MDB7084279.1"/>
    </source>
</evidence>
<reference evidence="1" key="2">
    <citation type="submission" date="2023-01" db="EMBL/GenBank/DDBJ databases">
        <title>Human gut microbiome strain richness.</title>
        <authorList>
            <person name="Chen-Liaw A."/>
        </authorList>
    </citation>
    <scope>NUCLEOTIDE SEQUENCE</scope>
    <source>
        <strain evidence="1">1001217st2_G6_1001217B_191108</strain>
    </source>
</reference>
<dbReference type="EMBL" id="JAQLKE010000016">
    <property type="protein sequence ID" value="MDB7084279.1"/>
    <property type="molecule type" value="Genomic_DNA"/>
</dbReference>
<name>A0A6N3BX03_9FIRM</name>
<dbReference type="Proteomes" id="UP001211987">
    <property type="component" value="Unassembled WGS sequence"/>
</dbReference>
<dbReference type="RefSeq" id="WP_008791374.1">
    <property type="nucleotide sequence ID" value="NZ_AP031443.1"/>
</dbReference>